<evidence type="ECO:0000256" key="1">
    <source>
        <dbReference type="SAM" id="MobiDB-lite"/>
    </source>
</evidence>
<feature type="compositionally biased region" description="Polar residues" evidence="1">
    <location>
        <begin position="322"/>
        <end position="345"/>
    </location>
</feature>
<dbReference type="PROSITE" id="PS50004">
    <property type="entry name" value="C2"/>
    <property type="match status" value="1"/>
</dbReference>
<feature type="region of interest" description="Disordered" evidence="1">
    <location>
        <begin position="1"/>
        <end position="56"/>
    </location>
</feature>
<proteinExistence type="predicted"/>
<feature type="region of interest" description="Disordered" evidence="1">
    <location>
        <begin position="322"/>
        <end position="383"/>
    </location>
</feature>
<feature type="compositionally biased region" description="Low complexity" evidence="1">
    <location>
        <begin position="112"/>
        <end position="133"/>
    </location>
</feature>
<feature type="compositionally biased region" description="Polar residues" evidence="1">
    <location>
        <begin position="14"/>
        <end position="24"/>
    </location>
</feature>
<keyword evidence="4" id="KW-1185">Reference proteome</keyword>
<dbReference type="InterPro" id="IPR057537">
    <property type="entry name" value="C2_C2CD3_N"/>
</dbReference>
<feature type="region of interest" description="Disordered" evidence="1">
    <location>
        <begin position="105"/>
        <end position="133"/>
    </location>
</feature>
<feature type="compositionally biased region" description="Basic and acidic residues" evidence="1">
    <location>
        <begin position="37"/>
        <end position="49"/>
    </location>
</feature>
<feature type="domain" description="C2" evidence="2">
    <location>
        <begin position="1695"/>
        <end position="1862"/>
    </location>
</feature>
<comment type="caution">
    <text evidence="3">The sequence shown here is derived from an EMBL/GenBank/DDBJ whole genome shotgun (WGS) entry which is preliminary data.</text>
</comment>
<dbReference type="PANTHER" id="PTHR21254:SF1">
    <property type="entry name" value="C2 DOMAIN-CONTAINING PROTEIN 3"/>
    <property type="match status" value="1"/>
</dbReference>
<evidence type="ECO:0000313" key="4">
    <source>
        <dbReference type="Proteomes" id="UP001648503"/>
    </source>
</evidence>
<organism evidence="3 4">
    <name type="scientific">Batrachochytrium salamandrivorans</name>
    <dbReference type="NCBI Taxonomy" id="1357716"/>
    <lineage>
        <taxon>Eukaryota</taxon>
        <taxon>Fungi</taxon>
        <taxon>Fungi incertae sedis</taxon>
        <taxon>Chytridiomycota</taxon>
        <taxon>Chytridiomycota incertae sedis</taxon>
        <taxon>Chytridiomycetes</taxon>
        <taxon>Rhizophydiales</taxon>
        <taxon>Rhizophydiales incertae sedis</taxon>
        <taxon>Batrachochytrium</taxon>
    </lineage>
</organism>
<sequence>MVSKPTRHPESTHAARSSSSTNNRIAAIETTKATRHNAGDSDRPSEKTVRCRSLPPLVPGRPRSLLVLHVTGIRWTSPSSADTRSRLSTVSSRPLNISSTLSSSPLVQPTFSNPSSSSNIISNANTNTKTTSTMDHGRLRQACSLPRQLTPTDTAARVRWWGAHSSDLLLPLSSRTVLLSESNQILASDKIKTDSVLSSAPSQLSDGSDLADPADLALQLTITYHVCCSLKQFTTYLADMGSLEIEILRKSRPVGHISIKDISAKLSGSLRSFTDHLPIRSQRSTRRDIVVGSACVSMELRPISASTITNTAPTAILAESATSRTKISDSNSTDINPRQSTSLTLDSRCHDDIQSNPRDSVGAINPSRSSSGDHITLGQLPATGLHSSMDDNALHLPSNLGANYIWESKGNTQAKILSSNHQLPTPILESSLRHKEINHDTLAVPDLHLLPKDNYSTQDCLQHDESGMHGSKLSEWEKQDLLDNIERYALQLKSSLDQALPSAELGGLGSTNPPVALLESGTNSSWNTPNITNEALHEDSLDYVPEMDNISHLESTLGLDAYSSNESLERVLNDDFVIEALKTEAGKRLLDKRSTTGAVNLGEEDSFQLSSSAETSDYHSESCSDNESADGRVLKMLHLKPTSATPRANSRHALLAESLFSHFKSVRSCHVILDSFILLPSKQRPDTIWVEYVFPAFNQHSPVKGRLRMRPEAANIKQPAAYHPASRHSRSLAEEKSTKGHDVYIADEPITLPVSFINRDQLMLLTDELIQLKLIGLMSKGRGKWGTGTKSTFRRKGDPVSNNHLSSESNQLWVANGIIRCKDLLLSKKLQWQGKVDFWAAERSRLPRPISGSAKTILSATSAYHDNISQRDPLSSHIGDMNMTVEFISEKSMPEAHVPLPTQVSPSALHLTTASDIPVNDDVPHGPTSTTNDQPSCKSTSLRPMYLHIQLKSTRALSIEPQPSSDSVFLYLVIRLFSSSTLPIQTAPIVYRPPFDITTGKLNEPSDFKFSSTLPLAFTDEFLKAGAHSPIIAEIHAIRVANSSSTIWASEMRSRGKTNLVGLIRLPLPQLIAAVLSSKAHLDIRGSGDDDQTPILIPDTEYAILDPFAGTAKGWVTAFMAVGTWSQINHIRQGEAKHMVSANTPEDTAITLPTMQIGNACSPIPTRDPPPGLDAEVSIPLSLHKQHHDDSSFEASRPCNDQDGHDDSGVLPDCDTVPAECCIEVGIHSACGILGLLRCLPSDFSGITDEALQLAKEVGADVFVTLVLFPEDTDFNNTGLNGNEHSIDTMQDPSIICTQLVPKTFSPVYHHQVELTVCGLDTDLISWIRSGGTAHGKIWHRVSSHLSPTGISKDILLGTFLVPLDALLLRKSGIHNQWVYIQPVSSPVDTIHDPSRASSSLNGSSGAIAAVQISARFRTGMELGEFSDELGRSIGIHDASVIESPITSMKLAIDISEVDLADSDRSHYGDLDLSTARMLIRWKYPLVQNSTSSGRFTVQWKTEESEAVLWNQTWSSGVWKLDYHKSIVLRLTKEIVVYFRDHFWEAQVILMDMQGREWPAGSIWVDFSLLINEARIANRSGRRNSSVNSVRLGSRRGSGDQFIKQKNQSGAIFAQHAPLIQEVSNDLGGAVMHIKLKLDVMRTSKLFETTRKEQIAHISIVKTPVAADVVCNASLQHSEISSLKPSTNAFLVDTNSGSVEIPPALTVQEESRISIHISVERATHLPLMDDPFADSMVSPFVRVSETKTIPPNSFVAFSWPSSPLQFDGERTDYQSRVIGALTNPTWCYQTKIEVSRTRRAVNILKTEGYLDFYVHHVPNLNAARYDNSGIQVNEETKKDLIGIARVAFHPLFGGMSEINGWYPVKDASGAICGQLMVRIFPSECLSTALKELSPKPPSLQSQDTHKLLNRSQVYRQRVSSSDEILPAGIAIAPPRTQCRTDLLRSTGPADAGEFLAAAVSAAAARECNTLQPVHSVDTWVWTGRKWEHRQVKVQSPATEDVNPDDIPVVPAESSIVAPSTETCTTLKTKTGRVVSKKSLTETLKDLDQLRESMYARLSEISHPQHDAKPTATLSRSIPVASLDCKTISSSAPKDTQDERCGVTCGFGKDDPTLAAHSLEEMPKSSDGALYTSVKGSAPVHSPTMVSWPIHTSSLPNPPKSIGEIHSEMPTMDIKSVLHVDEDDISVIQTPLKTDGATADFIPIAADELNSYTVRSDDAKSSNEETLSLLRSAYRIEAEAERVLGKCVTVNMDKEVRIDATVDVVEDDISECSDSSQGRADSGSGVILFAKRATSNCSEESLELDVLAVNENTDDEDTEIGELAQRSLRSVVSGGNSHIPTNRVLYPATGSVVENESPGRPELIETLFPKSTVSVQLHVPPKHTRTLWKSLDSNSMLARSTSSTSSLIESEPLHRAESSSIAVQSLGMGAEVDLTNSTEKLASSSSASRSTTAWLDEKISSLPQSSIDRMAQVFRTSTLSDTTTPELSK</sequence>
<feature type="region of interest" description="Disordered" evidence="1">
    <location>
        <begin position="916"/>
        <end position="939"/>
    </location>
</feature>
<reference evidence="3 4" key="1">
    <citation type="submission" date="2021-02" db="EMBL/GenBank/DDBJ databases">
        <title>Variation within the Batrachochytrium salamandrivorans European outbreak.</title>
        <authorList>
            <person name="Kelly M."/>
            <person name="Pasmans F."/>
            <person name="Shea T.P."/>
            <person name="Munoz J.F."/>
            <person name="Carranza S."/>
            <person name="Cuomo C.A."/>
            <person name="Martel A."/>
        </authorList>
    </citation>
    <scope>NUCLEOTIDE SEQUENCE [LARGE SCALE GENOMIC DNA]</scope>
    <source>
        <strain evidence="3 4">AMFP18/2</strain>
    </source>
</reference>
<evidence type="ECO:0000259" key="2">
    <source>
        <dbReference type="PROSITE" id="PS50004"/>
    </source>
</evidence>
<feature type="region of interest" description="Disordered" evidence="1">
    <location>
        <begin position="786"/>
        <end position="805"/>
    </location>
</feature>
<gene>
    <name evidence="3" type="ORF">BASA50_008828</name>
</gene>
<evidence type="ECO:0000313" key="3">
    <source>
        <dbReference type="EMBL" id="KAH6591251.1"/>
    </source>
</evidence>
<dbReference type="PANTHER" id="PTHR21254">
    <property type="entry name" value="C2 DOMAIN-CONTAINING PROTEIN 3"/>
    <property type="match status" value="1"/>
</dbReference>
<dbReference type="EMBL" id="JAFCIX010000414">
    <property type="protein sequence ID" value="KAH6591251.1"/>
    <property type="molecule type" value="Genomic_DNA"/>
</dbReference>
<feature type="region of interest" description="Disordered" evidence="1">
    <location>
        <begin position="601"/>
        <end position="627"/>
    </location>
</feature>
<accession>A0ABQ8F316</accession>
<feature type="compositionally biased region" description="Polar residues" evidence="1">
    <location>
        <begin position="927"/>
        <end position="939"/>
    </location>
</feature>
<dbReference type="InterPro" id="IPR000008">
    <property type="entry name" value="C2_dom"/>
</dbReference>
<name>A0ABQ8F316_9FUNG</name>
<protein>
    <recommendedName>
        <fullName evidence="2">C2 domain-containing protein</fullName>
    </recommendedName>
</protein>
<dbReference type="Pfam" id="PF25339">
    <property type="entry name" value="C2_C2CD3_N"/>
    <property type="match status" value="1"/>
</dbReference>
<dbReference type="Proteomes" id="UP001648503">
    <property type="component" value="Unassembled WGS sequence"/>
</dbReference>